<feature type="compositionally biased region" description="Basic and acidic residues" evidence="3">
    <location>
        <begin position="348"/>
        <end position="357"/>
    </location>
</feature>
<evidence type="ECO:0000256" key="1">
    <source>
        <dbReference type="ARBA" id="ARBA00004173"/>
    </source>
</evidence>
<reference evidence="4" key="2">
    <citation type="journal article" date="2019" name="IMA Fungus">
        <title>Genome sequencing and comparison of five Tilletia species to identify candidate genes for the detection of regulated species infecting wheat.</title>
        <authorList>
            <person name="Nguyen H.D.T."/>
            <person name="Sultana T."/>
            <person name="Kesanakurti P."/>
            <person name="Hambleton S."/>
        </authorList>
    </citation>
    <scope>NUCLEOTIDE SEQUENCE</scope>
    <source>
        <strain evidence="4">DAOMC 236416</strain>
    </source>
</reference>
<feature type="compositionally biased region" description="Polar residues" evidence="3">
    <location>
        <begin position="29"/>
        <end position="39"/>
    </location>
</feature>
<dbReference type="InterPro" id="IPR018828">
    <property type="entry name" value="RRG7"/>
</dbReference>
<evidence type="ECO:0000256" key="3">
    <source>
        <dbReference type="SAM" id="MobiDB-lite"/>
    </source>
</evidence>
<organism evidence="4 5">
    <name type="scientific">Tilletia indica</name>
    <dbReference type="NCBI Taxonomy" id="43049"/>
    <lineage>
        <taxon>Eukaryota</taxon>
        <taxon>Fungi</taxon>
        <taxon>Dikarya</taxon>
        <taxon>Basidiomycota</taxon>
        <taxon>Ustilaginomycotina</taxon>
        <taxon>Exobasidiomycetes</taxon>
        <taxon>Tilletiales</taxon>
        <taxon>Tilletiaceae</taxon>
        <taxon>Tilletia</taxon>
    </lineage>
</organism>
<dbReference type="AlphaFoldDB" id="A0A177TPD6"/>
<feature type="region of interest" description="Disordered" evidence="3">
    <location>
        <begin position="305"/>
        <end position="357"/>
    </location>
</feature>
<evidence type="ECO:0008006" key="6">
    <source>
        <dbReference type="Google" id="ProtNLM"/>
    </source>
</evidence>
<feature type="compositionally biased region" description="Basic and acidic residues" evidence="3">
    <location>
        <begin position="59"/>
        <end position="73"/>
    </location>
</feature>
<accession>A0A177TPD6</accession>
<proteinExistence type="predicted"/>
<dbReference type="EMBL" id="LWDF02000421">
    <property type="protein sequence ID" value="KAE8248906.1"/>
    <property type="molecule type" value="Genomic_DNA"/>
</dbReference>
<dbReference type="Pfam" id="PF10356">
    <property type="entry name" value="RRG7"/>
    <property type="match status" value="1"/>
</dbReference>
<comment type="subcellular location">
    <subcellularLocation>
        <location evidence="1">Mitochondrion</location>
    </subcellularLocation>
</comment>
<reference evidence="4" key="1">
    <citation type="submission" date="2016-04" db="EMBL/GenBank/DDBJ databases">
        <authorList>
            <person name="Nguyen H.D."/>
            <person name="Samba Siva P."/>
            <person name="Cullis J."/>
            <person name="Levesque C.A."/>
            <person name="Hambleton S."/>
        </authorList>
    </citation>
    <scope>NUCLEOTIDE SEQUENCE</scope>
    <source>
        <strain evidence="4">DAOMC 236416</strain>
    </source>
</reference>
<dbReference type="GO" id="GO:0005739">
    <property type="term" value="C:mitochondrion"/>
    <property type="evidence" value="ECO:0007669"/>
    <property type="project" value="UniProtKB-SubCell"/>
</dbReference>
<dbReference type="Gene3D" id="3.40.1350.10">
    <property type="match status" value="1"/>
</dbReference>
<evidence type="ECO:0000313" key="5">
    <source>
        <dbReference type="Proteomes" id="UP000077521"/>
    </source>
</evidence>
<gene>
    <name evidence="4" type="ORF">A4X13_0g5427</name>
</gene>
<evidence type="ECO:0000256" key="2">
    <source>
        <dbReference type="ARBA" id="ARBA00023128"/>
    </source>
</evidence>
<keyword evidence="5" id="KW-1185">Reference proteome</keyword>
<name>A0A177TPD6_9BASI</name>
<protein>
    <recommendedName>
        <fullName evidence="6">Required for respiratory growth protein 7, mitochondrial</fullName>
    </recommendedName>
</protein>
<evidence type="ECO:0000313" key="4">
    <source>
        <dbReference type="EMBL" id="KAE8248906.1"/>
    </source>
</evidence>
<comment type="caution">
    <text evidence="4">The sequence shown here is derived from an EMBL/GenBank/DDBJ whole genome shotgun (WGS) entry which is preliminary data.</text>
</comment>
<dbReference type="PANTHER" id="PTHR28133:SF1">
    <property type="entry name" value="REQUIRED FOR RESPIRATORY GROWTH PROTEIN 7, MITOCHONDRIAL"/>
    <property type="match status" value="1"/>
</dbReference>
<keyword evidence="2" id="KW-0496">Mitochondrion</keyword>
<dbReference type="Proteomes" id="UP000077521">
    <property type="component" value="Unassembled WGS sequence"/>
</dbReference>
<dbReference type="PANTHER" id="PTHR28133">
    <property type="entry name" value="REQUIRED FOR RESPIRATORY GROWTH PROTEIN 7, MITOCHONDRIAL"/>
    <property type="match status" value="1"/>
</dbReference>
<feature type="compositionally biased region" description="Acidic residues" evidence="3">
    <location>
        <begin position="313"/>
        <end position="329"/>
    </location>
</feature>
<feature type="region of interest" description="Disordered" evidence="3">
    <location>
        <begin position="25"/>
        <end position="106"/>
    </location>
</feature>
<sequence length="357" mass="39238">MLFWPGSHRFLSLGRLARDRLPFAAGPARSQSSDSTSPILKSVKRIRKAETQSQAKIRLKSESESKVNVEGKTKSGAKAKVNLRTKATAEKRPHRKPAQEESQLSTVAKGTAFEHRTLHLLRTAFAMSQLERTGGAGDRGVDLTGWWYPPSPPSTTRSAGNRTRVRVLVQCKYQASAPLGPVHMRELEGTMYRKGFEARMFGNEDDDNRDSQEIQKDEGKIYRVPLLGILTSSTGFSSACARYSLASPFPLLLLHIPFSSSQQQQNATTTTAPGATSPSFTVLPNRAFVASAGLMEGRLEFRSTRRISTGSEDGTDVDAENEEDTDDMDSDKLALNSIDSPEILLDGRPLREHLSST</sequence>
<dbReference type="InterPro" id="IPR011856">
    <property type="entry name" value="tRNA_endonuc-like_dom_sf"/>
</dbReference>
<dbReference type="GO" id="GO:0003676">
    <property type="term" value="F:nucleic acid binding"/>
    <property type="evidence" value="ECO:0007669"/>
    <property type="project" value="InterPro"/>
</dbReference>